<organism evidence="2 3">
    <name type="scientific">Kouleothrix aurantiaca</name>
    <dbReference type="NCBI Taxonomy" id="186479"/>
    <lineage>
        <taxon>Bacteria</taxon>
        <taxon>Bacillati</taxon>
        <taxon>Chloroflexota</taxon>
        <taxon>Chloroflexia</taxon>
        <taxon>Chloroflexales</taxon>
        <taxon>Roseiflexineae</taxon>
        <taxon>Roseiflexaceae</taxon>
        <taxon>Kouleothrix</taxon>
    </lineage>
</organism>
<evidence type="ECO:0000259" key="1">
    <source>
        <dbReference type="Pfam" id="PF13579"/>
    </source>
</evidence>
<dbReference type="InterPro" id="IPR028098">
    <property type="entry name" value="Glyco_trans_4-like_N"/>
</dbReference>
<accession>A0A0N8PQB2</accession>
<dbReference type="AlphaFoldDB" id="A0A0N8PQB2"/>
<feature type="domain" description="Glycosyltransferase subfamily 4-like N-terminal" evidence="1">
    <location>
        <begin position="2"/>
        <end position="189"/>
    </location>
</feature>
<dbReference type="Proteomes" id="UP000050509">
    <property type="component" value="Unassembled WGS sequence"/>
</dbReference>
<evidence type="ECO:0000313" key="2">
    <source>
        <dbReference type="EMBL" id="KPV46637.1"/>
    </source>
</evidence>
<feature type="non-terminal residue" evidence="2">
    <location>
        <position position="1"/>
    </location>
</feature>
<feature type="non-terminal residue" evidence="2">
    <location>
        <position position="190"/>
    </location>
</feature>
<proteinExistence type="predicted"/>
<dbReference type="GO" id="GO:0016740">
    <property type="term" value="F:transferase activity"/>
    <property type="evidence" value="ECO:0007669"/>
    <property type="project" value="UniProtKB-KW"/>
</dbReference>
<sequence>AEIGERLAGEGHRVTVLATDAHDLEYFWDARKRRVESAEEMHKGVRIVRLPVRRAPGPPIVYPILRRLMVELSRVPGSAPLLRRMATITPRLPGLSAALSNERFDLIHTTNITLDFAVVPAFRFAQKHRIPFICTPFVHLGAPGDNSLLRYYSMRHQIDMLRRSQRVITMTGLEADALAARGVPRERLRR</sequence>
<dbReference type="EMBL" id="LJCR01003531">
    <property type="protein sequence ID" value="KPV46637.1"/>
    <property type="molecule type" value="Genomic_DNA"/>
</dbReference>
<dbReference type="Gene3D" id="3.40.50.2000">
    <property type="entry name" value="Glycogen Phosphorylase B"/>
    <property type="match status" value="1"/>
</dbReference>
<protein>
    <submittedName>
        <fullName evidence="2">Glycosyl transferase family 1</fullName>
    </submittedName>
</protein>
<reference evidence="2 3" key="1">
    <citation type="submission" date="2015-09" db="EMBL/GenBank/DDBJ databases">
        <title>Draft genome sequence of Kouleothrix aurantiaca JCM 19913.</title>
        <authorList>
            <person name="Hemp J."/>
        </authorList>
    </citation>
    <scope>NUCLEOTIDE SEQUENCE [LARGE SCALE GENOMIC DNA]</scope>
    <source>
        <strain evidence="2 3">COM-B</strain>
    </source>
</reference>
<name>A0A0N8PQB2_9CHLR</name>
<keyword evidence="3" id="KW-1185">Reference proteome</keyword>
<gene>
    <name evidence="2" type="ORF">SE17_43110</name>
</gene>
<dbReference type="Pfam" id="PF13579">
    <property type="entry name" value="Glyco_trans_4_4"/>
    <property type="match status" value="1"/>
</dbReference>
<evidence type="ECO:0000313" key="3">
    <source>
        <dbReference type="Proteomes" id="UP000050509"/>
    </source>
</evidence>
<comment type="caution">
    <text evidence="2">The sequence shown here is derived from an EMBL/GenBank/DDBJ whole genome shotgun (WGS) entry which is preliminary data.</text>
</comment>
<keyword evidence="2" id="KW-0808">Transferase</keyword>
<dbReference type="SUPFAM" id="SSF53756">
    <property type="entry name" value="UDP-Glycosyltransferase/glycogen phosphorylase"/>
    <property type="match status" value="1"/>
</dbReference>